<comment type="subcellular location">
    <subcellularLocation>
        <location evidence="1">Cell membrane</location>
        <topology evidence="1">Multi-pass membrane protein</topology>
    </subcellularLocation>
</comment>
<keyword evidence="3" id="KW-0547">Nucleotide-binding</keyword>
<name>A0ABZ3D6U9_9PROT</name>
<evidence type="ECO:0000259" key="8">
    <source>
        <dbReference type="PROSITE" id="PS50893"/>
    </source>
</evidence>
<gene>
    <name evidence="10" type="primary">cydD</name>
    <name evidence="10" type="ORF">AAC691_01885</name>
</gene>
<proteinExistence type="predicted"/>
<feature type="transmembrane region" description="Helical" evidence="7">
    <location>
        <begin position="61"/>
        <end position="88"/>
    </location>
</feature>
<feature type="transmembrane region" description="Helical" evidence="7">
    <location>
        <begin position="244"/>
        <end position="265"/>
    </location>
</feature>
<dbReference type="NCBIfam" id="TIGR02857">
    <property type="entry name" value="CydD"/>
    <property type="match status" value="1"/>
</dbReference>
<dbReference type="InterPro" id="IPR027417">
    <property type="entry name" value="P-loop_NTPase"/>
</dbReference>
<evidence type="ECO:0000313" key="11">
    <source>
        <dbReference type="Proteomes" id="UP001449795"/>
    </source>
</evidence>
<dbReference type="PANTHER" id="PTHR24221">
    <property type="entry name" value="ATP-BINDING CASSETTE SUB-FAMILY B"/>
    <property type="match status" value="1"/>
</dbReference>
<reference evidence="10 11" key="1">
    <citation type="submission" date="2024-04" db="EMBL/GenBank/DDBJ databases">
        <title>Complete genome sequence of Nguyenibacter vanlangesis HBCM-1154, a strain capable of nitrogen fixation, IAA production, and phosphorus solubilization isolated from sugarcane soil.</title>
        <authorList>
            <person name="MY HANH P."/>
        </authorList>
    </citation>
    <scope>NUCLEOTIDE SEQUENCE [LARGE SCALE GENOMIC DNA]</scope>
    <source>
        <strain evidence="10 11">HBCM 1154</strain>
    </source>
</reference>
<dbReference type="InterPro" id="IPR003593">
    <property type="entry name" value="AAA+_ATPase"/>
</dbReference>
<feature type="transmembrane region" description="Helical" evidence="7">
    <location>
        <begin position="139"/>
        <end position="160"/>
    </location>
</feature>
<dbReference type="InterPro" id="IPR014216">
    <property type="entry name" value="ABC_transptr_CydD"/>
</dbReference>
<evidence type="ECO:0000256" key="1">
    <source>
        <dbReference type="ARBA" id="ARBA00004651"/>
    </source>
</evidence>
<dbReference type="CDD" id="cd18584">
    <property type="entry name" value="ABC_6TM_AarD_CydD"/>
    <property type="match status" value="1"/>
</dbReference>
<keyword evidence="11" id="KW-1185">Reference proteome</keyword>
<dbReference type="SUPFAM" id="SSF90123">
    <property type="entry name" value="ABC transporter transmembrane region"/>
    <property type="match status" value="1"/>
</dbReference>
<dbReference type="CDD" id="cd03228">
    <property type="entry name" value="ABCC_MRP_Like"/>
    <property type="match status" value="1"/>
</dbReference>
<evidence type="ECO:0000256" key="4">
    <source>
        <dbReference type="ARBA" id="ARBA00022840"/>
    </source>
</evidence>
<dbReference type="Proteomes" id="UP001449795">
    <property type="component" value="Chromosome"/>
</dbReference>
<evidence type="ECO:0000256" key="5">
    <source>
        <dbReference type="ARBA" id="ARBA00022989"/>
    </source>
</evidence>
<dbReference type="Pfam" id="PF00005">
    <property type="entry name" value="ABC_tran"/>
    <property type="match status" value="1"/>
</dbReference>
<dbReference type="Gene3D" id="1.20.1560.10">
    <property type="entry name" value="ABC transporter type 1, transmembrane domain"/>
    <property type="match status" value="1"/>
</dbReference>
<dbReference type="InterPro" id="IPR036640">
    <property type="entry name" value="ABC1_TM_sf"/>
</dbReference>
<evidence type="ECO:0000259" key="9">
    <source>
        <dbReference type="PROSITE" id="PS50929"/>
    </source>
</evidence>
<evidence type="ECO:0000256" key="2">
    <source>
        <dbReference type="ARBA" id="ARBA00022692"/>
    </source>
</evidence>
<dbReference type="InterPro" id="IPR039421">
    <property type="entry name" value="Type_1_exporter"/>
</dbReference>
<dbReference type="InterPro" id="IPR017871">
    <property type="entry name" value="ABC_transporter-like_CS"/>
</dbReference>
<feature type="transmembrane region" description="Helical" evidence="7">
    <location>
        <begin position="166"/>
        <end position="189"/>
    </location>
</feature>
<keyword evidence="4" id="KW-0067">ATP-binding</keyword>
<dbReference type="SUPFAM" id="SSF52540">
    <property type="entry name" value="P-loop containing nucleoside triphosphate hydrolases"/>
    <property type="match status" value="1"/>
</dbReference>
<keyword evidence="6 7" id="KW-0472">Membrane</keyword>
<dbReference type="PROSITE" id="PS50893">
    <property type="entry name" value="ABC_TRANSPORTER_2"/>
    <property type="match status" value="1"/>
</dbReference>
<dbReference type="InterPro" id="IPR003439">
    <property type="entry name" value="ABC_transporter-like_ATP-bd"/>
</dbReference>
<keyword evidence="2 7" id="KW-0812">Transmembrane</keyword>
<evidence type="ECO:0000256" key="6">
    <source>
        <dbReference type="ARBA" id="ARBA00023136"/>
    </source>
</evidence>
<dbReference type="SMART" id="SM00382">
    <property type="entry name" value="AAA"/>
    <property type="match status" value="1"/>
</dbReference>
<feature type="domain" description="ABC transporter" evidence="8">
    <location>
        <begin position="360"/>
        <end position="587"/>
    </location>
</feature>
<keyword evidence="5 7" id="KW-1133">Transmembrane helix</keyword>
<dbReference type="RefSeq" id="WP_342628759.1">
    <property type="nucleotide sequence ID" value="NZ_CP152276.1"/>
</dbReference>
<protein>
    <submittedName>
        <fullName evidence="10">Thiol reductant ABC exporter subunit CydD</fullName>
    </submittedName>
</protein>
<feature type="domain" description="ABC transmembrane type-1" evidence="9">
    <location>
        <begin position="26"/>
        <end position="317"/>
    </location>
</feature>
<dbReference type="PROSITE" id="PS00211">
    <property type="entry name" value="ABC_TRANSPORTER_1"/>
    <property type="match status" value="1"/>
</dbReference>
<evidence type="ECO:0000313" key="10">
    <source>
        <dbReference type="EMBL" id="XAE43246.1"/>
    </source>
</evidence>
<organism evidence="10 11">
    <name type="scientific">Nguyenibacter vanlangensis</name>
    <dbReference type="NCBI Taxonomy" id="1216886"/>
    <lineage>
        <taxon>Bacteria</taxon>
        <taxon>Pseudomonadati</taxon>
        <taxon>Pseudomonadota</taxon>
        <taxon>Alphaproteobacteria</taxon>
        <taxon>Acetobacterales</taxon>
        <taxon>Acetobacteraceae</taxon>
        <taxon>Nguyenibacter</taxon>
    </lineage>
</organism>
<evidence type="ECO:0000256" key="3">
    <source>
        <dbReference type="ARBA" id="ARBA00022741"/>
    </source>
</evidence>
<dbReference type="Gene3D" id="3.40.50.300">
    <property type="entry name" value="P-loop containing nucleotide triphosphate hydrolases"/>
    <property type="match status" value="1"/>
</dbReference>
<evidence type="ECO:0000256" key="7">
    <source>
        <dbReference type="SAM" id="Phobius"/>
    </source>
</evidence>
<dbReference type="InterPro" id="IPR011527">
    <property type="entry name" value="ABC1_TM_dom"/>
</dbReference>
<dbReference type="PROSITE" id="PS50929">
    <property type="entry name" value="ABC_TM1F"/>
    <property type="match status" value="1"/>
</dbReference>
<dbReference type="EMBL" id="CP152276">
    <property type="protein sequence ID" value="XAE43246.1"/>
    <property type="molecule type" value="Genomic_DNA"/>
</dbReference>
<dbReference type="PANTHER" id="PTHR24221:SF590">
    <property type="entry name" value="COMPONENT LINKED WITH THE ASSEMBLY OF CYTOCHROME' TRANSPORT TRANSMEMBRANE ATP-BINDING PROTEIN ABC TRANSPORTER CYDD-RELATED"/>
    <property type="match status" value="1"/>
</dbReference>
<dbReference type="Pfam" id="PF00664">
    <property type="entry name" value="ABC_membrane"/>
    <property type="match status" value="1"/>
</dbReference>
<accession>A0ABZ3D6U9</accession>
<sequence>MSGDKTVMRAWTRAQSRMGRVRALPVVAAGLLSGLTAVGQAWCMAAILASVLVGPGGGRGAGTWLAALAVLAVLRGLLAVAGDVAAAGAGRAARRRLRTDALAAILRGGPALLRRQHSAELTALAVDRIEALDGFFARWVPASILWIAVPGLIAVLAALVQPGSAAIMAVCGLAVPVGQALFGIGAAMASRNQFLAMTRLQARFLDRVRGIATIVLLNRTDDEAARLAAAADELRRRTMKVLRVAFLSSASIDCAMVAALILIVLHDGGTVLALHRAGAASPALAGSAMRGLFVLLLVPEFFAPLRGLALAYQDRAHAAGAASAMADLPAGPDKPAAAQTAGRPDMQATIPQRTAGGVELRFCDVTFAWDPARGAVLRNLSFEVRPGETLILVGPSGSGKSTIIEMILGFIAPDQGRVLIGGADIAGLPPAALSGLISWIGQRPVLFAGTLRENILFARPDATEDAVMDAVRAAAIDRFMPGLPDGLDTRIGEGGFGLSGGQAQRVAIARAYLKNAPLLLLDEPTAHLDPATEADIFASLRALAQGRTVILSTHSAAARALPGACLDLGARQNPGQDATISEEPAHAG</sequence>